<keyword evidence="3" id="KW-1185">Reference proteome</keyword>
<dbReference type="CDD" id="cd16830">
    <property type="entry name" value="HemS-like_N"/>
    <property type="match status" value="1"/>
</dbReference>
<sequence>MADLALPTPSEIRAVRLENPKKRERDLADQLGISEAQLLAAHTGPDVVRISPNMDRLMPLMNQLGDVMALTRNESCVIEKVGVYDDYRGGPHAALIANHEIDLRMFPAHWVHGFAVTKKLEDGAERRSIQVFDAAGDAVHKIFLRDTSVIEEWDAIIEDLREPGQPDVLNVAPRTDVEPAKIDGTKTEQLRAEWDKITDTHQFLQMVRKLKLNRLGAYRMAGAPYVRPLAPQVVDTILHRAAETGLPIMVFVGNQGCIEIHTGPIKEVKQMGPWLNVLDPRFNLHLRSHRIAEVWQATKATRRGDAISVEAFDEHGALILQIFGVLADPKAADEWNALVLSLDELTEEIPA</sequence>
<evidence type="ECO:0000313" key="2">
    <source>
        <dbReference type="EMBL" id="NVO56326.1"/>
    </source>
</evidence>
<accession>A0ABX2PRN1</accession>
<dbReference type="EMBL" id="JABXWT010000004">
    <property type="protein sequence ID" value="NVO56326.1"/>
    <property type="molecule type" value="Genomic_DNA"/>
</dbReference>
<evidence type="ECO:0000313" key="3">
    <source>
        <dbReference type="Proteomes" id="UP000630805"/>
    </source>
</evidence>
<comment type="caution">
    <text evidence="2">The sequence shown here is derived from an EMBL/GenBank/DDBJ whole genome shotgun (WGS) entry which is preliminary data.</text>
</comment>
<dbReference type="SUPFAM" id="SSF144064">
    <property type="entry name" value="Heme iron utilization protein-like"/>
    <property type="match status" value="1"/>
</dbReference>
<dbReference type="Gene3D" id="3.40.1570.10">
    <property type="entry name" value="HemS/ChuS/ChuX like domains"/>
    <property type="match status" value="2"/>
</dbReference>
<organism evidence="2 3">
    <name type="scientific">Ruegeria haliotis</name>
    <dbReference type="NCBI Taxonomy" id="2747601"/>
    <lineage>
        <taxon>Bacteria</taxon>
        <taxon>Pseudomonadati</taxon>
        <taxon>Pseudomonadota</taxon>
        <taxon>Alphaproteobacteria</taxon>
        <taxon>Rhodobacterales</taxon>
        <taxon>Roseobacteraceae</taxon>
        <taxon>Ruegeria</taxon>
    </lineage>
</organism>
<gene>
    <name evidence="2" type="ORF">HW561_11050</name>
</gene>
<dbReference type="Proteomes" id="UP000630805">
    <property type="component" value="Unassembled WGS sequence"/>
</dbReference>
<dbReference type="RefSeq" id="WP_176864675.1">
    <property type="nucleotide sequence ID" value="NZ_JABXWT010000004.1"/>
</dbReference>
<name>A0ABX2PRN1_9RHOB</name>
<dbReference type="CDD" id="cd16831">
    <property type="entry name" value="HemS-like_C"/>
    <property type="match status" value="1"/>
</dbReference>
<feature type="domain" description="Haemin-degrading HemS/ChuX" evidence="1">
    <location>
        <begin position="212"/>
        <end position="340"/>
    </location>
</feature>
<proteinExistence type="predicted"/>
<feature type="domain" description="Haemin-degrading HemS/ChuX" evidence="1">
    <location>
        <begin position="32"/>
        <end position="160"/>
    </location>
</feature>
<reference evidence="2 3" key="1">
    <citation type="submission" date="2020-06" db="EMBL/GenBank/DDBJ databases">
        <authorList>
            <person name="Cao W.R."/>
        </authorList>
    </citation>
    <scope>NUCLEOTIDE SEQUENCE [LARGE SCALE GENOMIC DNA]</scope>
    <source>
        <strain evidence="2 3">B1Z28</strain>
    </source>
</reference>
<protein>
    <submittedName>
        <fullName evidence="2">Hemin-degrading factor</fullName>
    </submittedName>
</protein>
<dbReference type="InterPro" id="IPR053733">
    <property type="entry name" value="Heme_Transport_Util_sf"/>
</dbReference>
<dbReference type="InterPro" id="IPR007845">
    <property type="entry name" value="HemS/ChuX_dom"/>
</dbReference>
<dbReference type="Pfam" id="PF05171">
    <property type="entry name" value="HemS"/>
    <property type="match status" value="2"/>
</dbReference>
<evidence type="ECO:0000259" key="1">
    <source>
        <dbReference type="Pfam" id="PF05171"/>
    </source>
</evidence>